<dbReference type="OrthoDB" id="9788704at2"/>
<dbReference type="Pfam" id="PF02151">
    <property type="entry name" value="UVR"/>
    <property type="match status" value="1"/>
</dbReference>
<dbReference type="GO" id="GO:1990170">
    <property type="term" value="P:stress response to cadmium ion"/>
    <property type="evidence" value="ECO:0007669"/>
    <property type="project" value="TreeGrafter"/>
</dbReference>
<dbReference type="GO" id="GO:0005507">
    <property type="term" value="F:copper ion binding"/>
    <property type="evidence" value="ECO:0007669"/>
    <property type="project" value="TreeGrafter"/>
</dbReference>
<dbReference type="PANTHER" id="PTHR38430">
    <property type="entry name" value="PROTEIN-ARGININE KINASE ACTIVATOR PROTEIN"/>
    <property type="match status" value="1"/>
</dbReference>
<evidence type="ECO:0000313" key="2">
    <source>
        <dbReference type="EMBL" id="RCW63602.1"/>
    </source>
</evidence>
<name>A0A368X6I6_9BACI</name>
<protein>
    <submittedName>
        <fullName evidence="2">Protein arginine kinase activator</fullName>
    </submittedName>
</protein>
<dbReference type="Proteomes" id="UP000252585">
    <property type="component" value="Unassembled WGS sequence"/>
</dbReference>
<dbReference type="GO" id="GO:0050897">
    <property type="term" value="F:cobalt ion binding"/>
    <property type="evidence" value="ECO:0007669"/>
    <property type="project" value="TreeGrafter"/>
</dbReference>
<accession>A0A368X6I6</accession>
<dbReference type="PIRSF" id="PIRSF015034">
    <property type="entry name" value="YacH"/>
    <property type="match status" value="1"/>
</dbReference>
<keyword evidence="3" id="KW-1185">Reference proteome</keyword>
<dbReference type="GO" id="GO:1990169">
    <property type="term" value="P:stress response to copper ion"/>
    <property type="evidence" value="ECO:0007669"/>
    <property type="project" value="TreeGrafter"/>
</dbReference>
<proteinExistence type="predicted"/>
<reference evidence="2 3" key="1">
    <citation type="submission" date="2018-07" db="EMBL/GenBank/DDBJ databases">
        <title>Genomic Encyclopedia of Type Strains, Phase IV (KMG-IV): sequencing the most valuable type-strain genomes for metagenomic binning, comparative biology and taxonomic classification.</title>
        <authorList>
            <person name="Goeker M."/>
        </authorList>
    </citation>
    <scope>NUCLEOTIDE SEQUENCE [LARGE SCALE GENOMIC DNA]</scope>
    <source>
        <strain evidence="2 3">DSM 27696</strain>
    </source>
</reference>
<dbReference type="RefSeq" id="WP_114354225.1">
    <property type="nucleotide sequence ID" value="NZ_QPJJ01000017.1"/>
</dbReference>
<keyword evidence="2" id="KW-0808">Transferase</keyword>
<evidence type="ECO:0000313" key="3">
    <source>
        <dbReference type="Proteomes" id="UP000252585"/>
    </source>
</evidence>
<evidence type="ECO:0000259" key="1">
    <source>
        <dbReference type="PROSITE" id="PS50151"/>
    </source>
</evidence>
<dbReference type="GO" id="GO:0008270">
    <property type="term" value="F:zinc ion binding"/>
    <property type="evidence" value="ECO:0007669"/>
    <property type="project" value="TreeGrafter"/>
</dbReference>
<dbReference type="AlphaFoldDB" id="A0A368X6I6"/>
<dbReference type="InterPro" id="IPR025542">
    <property type="entry name" value="YacH"/>
</dbReference>
<dbReference type="EMBL" id="QPJJ01000017">
    <property type="protein sequence ID" value="RCW63602.1"/>
    <property type="molecule type" value="Genomic_DNA"/>
</dbReference>
<dbReference type="GO" id="GO:0016301">
    <property type="term" value="F:kinase activity"/>
    <property type="evidence" value="ECO:0007669"/>
    <property type="project" value="UniProtKB-KW"/>
</dbReference>
<dbReference type="InterPro" id="IPR001943">
    <property type="entry name" value="UVR_dom"/>
</dbReference>
<dbReference type="PANTHER" id="PTHR38430:SF1">
    <property type="entry name" value="PROTEIN-ARGININE KINASE ACTIVATOR PROTEIN"/>
    <property type="match status" value="1"/>
</dbReference>
<keyword evidence="2" id="KW-0418">Kinase</keyword>
<feature type="domain" description="UVR" evidence="1">
    <location>
        <begin position="137"/>
        <end position="172"/>
    </location>
</feature>
<organism evidence="2 3">
    <name type="scientific">Saliterribacillus persicus</name>
    <dbReference type="NCBI Taxonomy" id="930114"/>
    <lineage>
        <taxon>Bacteria</taxon>
        <taxon>Bacillati</taxon>
        <taxon>Bacillota</taxon>
        <taxon>Bacilli</taxon>
        <taxon>Bacillales</taxon>
        <taxon>Bacillaceae</taxon>
        <taxon>Saliterribacillus</taxon>
    </lineage>
</organism>
<dbReference type="GO" id="GO:0046870">
    <property type="term" value="F:cadmium ion binding"/>
    <property type="evidence" value="ECO:0007669"/>
    <property type="project" value="TreeGrafter"/>
</dbReference>
<dbReference type="PROSITE" id="PS50151">
    <property type="entry name" value="UVR"/>
    <property type="match status" value="1"/>
</dbReference>
<sequence length="180" mass="20651">MECQECNENVATLHFAKVINGEKTEIHVCEKCAKEKGYVNNEEEAYSLHDLLSGLFNFDSASYPNQAAMDTYRKEQLKCEKCGMTYQDFTRIGKFGCASCYDTFSKHLNPIFRRVHSGNTKHDGKVPKRTSSALYQKKKVDQLKEKLKAHIEKEEFEEAAMVRDKIKAIEKSHNQEGEGE</sequence>
<dbReference type="InterPro" id="IPR036876">
    <property type="entry name" value="UVR_dom_sf"/>
</dbReference>
<dbReference type="Gene3D" id="4.10.860.10">
    <property type="entry name" value="UVR domain"/>
    <property type="match status" value="1"/>
</dbReference>
<dbReference type="SUPFAM" id="SSF46600">
    <property type="entry name" value="C-terminal UvrC-binding domain of UvrB"/>
    <property type="match status" value="1"/>
</dbReference>
<gene>
    <name evidence="2" type="ORF">DFR57_11780</name>
</gene>
<comment type="caution">
    <text evidence="2">The sequence shown here is derived from an EMBL/GenBank/DDBJ whole genome shotgun (WGS) entry which is preliminary data.</text>
</comment>